<accession>A0A9N9T922</accession>
<dbReference type="AlphaFoldDB" id="A0A9N9T922"/>
<evidence type="ECO:0000256" key="1">
    <source>
        <dbReference type="SAM" id="MobiDB-lite"/>
    </source>
</evidence>
<evidence type="ECO:0000313" key="3">
    <source>
        <dbReference type="Proteomes" id="UP001153712"/>
    </source>
</evidence>
<feature type="region of interest" description="Disordered" evidence="1">
    <location>
        <begin position="173"/>
        <end position="192"/>
    </location>
</feature>
<dbReference type="EMBL" id="OU900094">
    <property type="protein sequence ID" value="CAG9853526.1"/>
    <property type="molecule type" value="Genomic_DNA"/>
</dbReference>
<evidence type="ECO:0000313" key="2">
    <source>
        <dbReference type="EMBL" id="CAG9853526.1"/>
    </source>
</evidence>
<feature type="compositionally biased region" description="Basic and acidic residues" evidence="1">
    <location>
        <begin position="11"/>
        <end position="23"/>
    </location>
</feature>
<name>A0A9N9T922_PHYSR</name>
<sequence length="478" mass="55524">MYRMQRKTSKGRKDNQKTRDKNCGRTRKREGNPDMSQRLTIPHDFYHNGIEPTSSQRTPNGTKISKDYNVEKCRGIFDECPNIRRSERLLKRNFSQNQFNGNCTEDNTNQKLCNASEEDFQKVFNKYLNLNSYKPVDVLVPNEPLKEEEEAPPKRPFKRTKSIFDEINELYNQPSKKPKLADGPPTGPPSDRAFVESVRRRLAGHYAPGRKALLTCKSKIFTELNRIEEILSGKAAMEEPAREQQRADFYEDHSEEADDSNWRYFSKFEWVFETPPTQKIVPPKLEDNQLQPAVIYSTRKHTQVFELDRNDKETLIEFEGRQNVLIDKRAKHVYPSMQVDSDKEPCSSKTFTNCSQIVSNEKVFNFSQPQQETFLNAFAKSSRNNYMEESKDACGGGAIKAKRKLENVLSQDLFVNKAMPERRYAKNKATFDRRQVDEETTGEFTLIEAGRLCSEKNLEFDFRNAPGDNRVYTEFGFP</sequence>
<dbReference type="OrthoDB" id="6728192at2759"/>
<protein>
    <submittedName>
        <fullName evidence="2">Uncharacterized protein</fullName>
    </submittedName>
</protein>
<reference evidence="2" key="1">
    <citation type="submission" date="2022-01" db="EMBL/GenBank/DDBJ databases">
        <authorList>
            <person name="King R."/>
        </authorList>
    </citation>
    <scope>NUCLEOTIDE SEQUENCE</scope>
</reference>
<keyword evidence="3" id="KW-1185">Reference proteome</keyword>
<dbReference type="Proteomes" id="UP001153712">
    <property type="component" value="Chromosome 1"/>
</dbReference>
<feature type="region of interest" description="Disordered" evidence="1">
    <location>
        <begin position="1"/>
        <end position="40"/>
    </location>
</feature>
<organism evidence="2 3">
    <name type="scientific">Phyllotreta striolata</name>
    <name type="common">Striped flea beetle</name>
    <name type="synonym">Crioceris striolata</name>
    <dbReference type="NCBI Taxonomy" id="444603"/>
    <lineage>
        <taxon>Eukaryota</taxon>
        <taxon>Metazoa</taxon>
        <taxon>Ecdysozoa</taxon>
        <taxon>Arthropoda</taxon>
        <taxon>Hexapoda</taxon>
        <taxon>Insecta</taxon>
        <taxon>Pterygota</taxon>
        <taxon>Neoptera</taxon>
        <taxon>Endopterygota</taxon>
        <taxon>Coleoptera</taxon>
        <taxon>Polyphaga</taxon>
        <taxon>Cucujiformia</taxon>
        <taxon>Chrysomeloidea</taxon>
        <taxon>Chrysomelidae</taxon>
        <taxon>Galerucinae</taxon>
        <taxon>Alticini</taxon>
        <taxon>Phyllotreta</taxon>
    </lineage>
</organism>
<proteinExistence type="predicted"/>
<gene>
    <name evidence="2" type="ORF">PHYEVI_LOCUS4</name>
</gene>
<feature type="compositionally biased region" description="Basic residues" evidence="1">
    <location>
        <begin position="1"/>
        <end position="10"/>
    </location>
</feature>